<reference evidence="13 14" key="1">
    <citation type="journal article" date="2016" name="Nat. Commun.">
        <title>Thousands of microbial genomes shed light on interconnected biogeochemical processes in an aquifer system.</title>
        <authorList>
            <person name="Anantharaman K."/>
            <person name="Brown C.T."/>
            <person name="Hug L.A."/>
            <person name="Sharon I."/>
            <person name="Castelle C.J."/>
            <person name="Probst A.J."/>
            <person name="Thomas B.C."/>
            <person name="Singh A."/>
            <person name="Wilkins M.J."/>
            <person name="Karaoz U."/>
            <person name="Brodie E.L."/>
            <person name="Williams K.H."/>
            <person name="Hubbard S.S."/>
            <person name="Banfield J.F."/>
        </authorList>
    </citation>
    <scope>NUCLEOTIDE SEQUENCE [LARGE SCALE GENOMIC DNA]</scope>
</reference>
<feature type="transmembrane region" description="Helical" evidence="11">
    <location>
        <begin position="93"/>
        <end position="117"/>
    </location>
</feature>
<evidence type="ECO:0000256" key="8">
    <source>
        <dbReference type="ARBA" id="ARBA00022989"/>
    </source>
</evidence>
<evidence type="ECO:0000313" key="13">
    <source>
        <dbReference type="EMBL" id="OGM26122.1"/>
    </source>
</evidence>
<dbReference type="PANTHER" id="PTHR42837:SF2">
    <property type="entry name" value="MEMBRANE METALLOPROTEASE ARASP2, CHLOROPLASTIC-RELATED"/>
    <property type="match status" value="1"/>
</dbReference>
<dbReference type="SUPFAM" id="SSF50156">
    <property type="entry name" value="PDZ domain-like"/>
    <property type="match status" value="1"/>
</dbReference>
<keyword evidence="7" id="KW-0862">Zinc</keyword>
<keyword evidence="4" id="KW-0645">Protease</keyword>
<dbReference type="GO" id="GO:0016020">
    <property type="term" value="C:membrane"/>
    <property type="evidence" value="ECO:0007669"/>
    <property type="project" value="UniProtKB-SubCell"/>
</dbReference>
<organism evidence="13 14">
    <name type="scientific">Candidatus Woesebacteria bacterium RIFCSPHIGHO2_01_FULL_39_28</name>
    <dbReference type="NCBI Taxonomy" id="1802496"/>
    <lineage>
        <taxon>Bacteria</taxon>
        <taxon>Candidatus Woeseibacteriota</taxon>
    </lineage>
</organism>
<keyword evidence="6" id="KW-0378">Hydrolase</keyword>
<dbReference type="Gene3D" id="2.30.42.10">
    <property type="match status" value="1"/>
</dbReference>
<feature type="domain" description="PDZ" evidence="12">
    <location>
        <begin position="107"/>
        <end position="183"/>
    </location>
</feature>
<dbReference type="SMART" id="SM00228">
    <property type="entry name" value="PDZ"/>
    <property type="match status" value="1"/>
</dbReference>
<name>A0A1F7YFT4_9BACT</name>
<evidence type="ECO:0000256" key="1">
    <source>
        <dbReference type="ARBA" id="ARBA00001947"/>
    </source>
</evidence>
<sequence length="366" mass="39798">MLTTILVFLVVLSILVLIHEFGHFVVAKRSGVLVEEFGFGIPPRVFGIKKGETIYSINLLPFGGFVRLHGENTEDGVTDSKRAFINKSKKARIAIIVAGVFMNFILAVVTFSIVYFFSGIPRETKNVKISEVAQNSPAEKAGLLAGDIIRKVEDRQVYNTDDFIKLVEGSKGSEVRIEIERGPEMKIVLASPRANPPEGEGPLGVVISTTEIYFPPPLIRPFVGIYYGFKDSLTWGKTVILGFVKIIIDLTRGTIPKDVAGPVGIFAITSQAQKFGILAVINLMGILSVNLAVLNIFPFPALDGGRLLFVVIEAIAGRKVLPKVESTIHTVGMIILLLLIFAITAHDIQRLIAAGSISGFIDSILK</sequence>
<evidence type="ECO:0000256" key="4">
    <source>
        <dbReference type="ARBA" id="ARBA00022670"/>
    </source>
</evidence>
<protein>
    <recommendedName>
        <fullName evidence="12">PDZ domain-containing protein</fullName>
    </recommendedName>
</protein>
<evidence type="ECO:0000256" key="6">
    <source>
        <dbReference type="ARBA" id="ARBA00022801"/>
    </source>
</evidence>
<dbReference type="PANTHER" id="PTHR42837">
    <property type="entry name" value="REGULATOR OF SIGMA-E PROTEASE RSEP"/>
    <property type="match status" value="1"/>
</dbReference>
<dbReference type="CDD" id="cd23081">
    <property type="entry name" value="cpPDZ_EcRseP-like"/>
    <property type="match status" value="1"/>
</dbReference>
<gene>
    <name evidence="13" type="ORF">A2627_03715</name>
</gene>
<dbReference type="Pfam" id="PF17820">
    <property type="entry name" value="PDZ_6"/>
    <property type="match status" value="1"/>
</dbReference>
<keyword evidence="9" id="KW-0482">Metalloprotease</keyword>
<dbReference type="CDD" id="cd06163">
    <property type="entry name" value="S2P-M50_PDZ_RseP-like"/>
    <property type="match status" value="1"/>
</dbReference>
<evidence type="ECO:0000313" key="14">
    <source>
        <dbReference type="Proteomes" id="UP000178851"/>
    </source>
</evidence>
<comment type="subcellular location">
    <subcellularLocation>
        <location evidence="2">Membrane</location>
        <topology evidence="2">Multi-pass membrane protein</topology>
    </subcellularLocation>
</comment>
<evidence type="ECO:0000259" key="12">
    <source>
        <dbReference type="SMART" id="SM00228"/>
    </source>
</evidence>
<dbReference type="EMBL" id="MGGI01000016">
    <property type="protein sequence ID" value="OGM26122.1"/>
    <property type="molecule type" value="Genomic_DNA"/>
</dbReference>
<dbReference type="Proteomes" id="UP000178851">
    <property type="component" value="Unassembled WGS sequence"/>
</dbReference>
<dbReference type="InterPro" id="IPR008915">
    <property type="entry name" value="Peptidase_M50"/>
</dbReference>
<dbReference type="AlphaFoldDB" id="A0A1F7YFT4"/>
<comment type="similarity">
    <text evidence="3">Belongs to the peptidase M50B family.</text>
</comment>
<dbReference type="InterPro" id="IPR041489">
    <property type="entry name" value="PDZ_6"/>
</dbReference>
<evidence type="ECO:0000256" key="2">
    <source>
        <dbReference type="ARBA" id="ARBA00004141"/>
    </source>
</evidence>
<keyword evidence="8 11" id="KW-1133">Transmembrane helix</keyword>
<evidence type="ECO:0000256" key="3">
    <source>
        <dbReference type="ARBA" id="ARBA00007931"/>
    </source>
</evidence>
<feature type="transmembrane region" description="Helical" evidence="11">
    <location>
        <begin position="275"/>
        <end position="297"/>
    </location>
</feature>
<dbReference type="GO" id="GO:0006508">
    <property type="term" value="P:proteolysis"/>
    <property type="evidence" value="ECO:0007669"/>
    <property type="project" value="UniProtKB-KW"/>
</dbReference>
<dbReference type="InterPro" id="IPR004387">
    <property type="entry name" value="Pept_M50_Zn"/>
</dbReference>
<evidence type="ECO:0000256" key="10">
    <source>
        <dbReference type="ARBA" id="ARBA00023136"/>
    </source>
</evidence>
<evidence type="ECO:0000256" key="7">
    <source>
        <dbReference type="ARBA" id="ARBA00022833"/>
    </source>
</evidence>
<dbReference type="Pfam" id="PF02163">
    <property type="entry name" value="Peptidase_M50"/>
    <property type="match status" value="1"/>
</dbReference>
<dbReference type="GO" id="GO:0004222">
    <property type="term" value="F:metalloendopeptidase activity"/>
    <property type="evidence" value="ECO:0007669"/>
    <property type="project" value="InterPro"/>
</dbReference>
<evidence type="ECO:0000256" key="11">
    <source>
        <dbReference type="SAM" id="Phobius"/>
    </source>
</evidence>
<dbReference type="InterPro" id="IPR001478">
    <property type="entry name" value="PDZ"/>
</dbReference>
<comment type="caution">
    <text evidence="13">The sequence shown here is derived from an EMBL/GenBank/DDBJ whole genome shotgun (WGS) entry which is preliminary data.</text>
</comment>
<keyword evidence="10 11" id="KW-0472">Membrane</keyword>
<dbReference type="InterPro" id="IPR036034">
    <property type="entry name" value="PDZ_sf"/>
</dbReference>
<feature type="transmembrane region" description="Helical" evidence="11">
    <location>
        <begin position="327"/>
        <end position="345"/>
    </location>
</feature>
<evidence type="ECO:0000256" key="5">
    <source>
        <dbReference type="ARBA" id="ARBA00022692"/>
    </source>
</evidence>
<proteinExistence type="inferred from homology"/>
<accession>A0A1F7YFT4</accession>
<comment type="cofactor">
    <cofactor evidence="1">
        <name>Zn(2+)</name>
        <dbReference type="ChEBI" id="CHEBI:29105"/>
    </cofactor>
</comment>
<keyword evidence="5 11" id="KW-0812">Transmembrane</keyword>
<evidence type="ECO:0000256" key="9">
    <source>
        <dbReference type="ARBA" id="ARBA00023049"/>
    </source>
</evidence>